<evidence type="ECO:0000256" key="5">
    <source>
        <dbReference type="ARBA" id="ARBA00022759"/>
    </source>
</evidence>
<comment type="function">
    <text evidence="9">CRISPR (clustered regularly interspaced short palindromic repeat), is an adaptive immune system that provides protection against mobile genetic elements (viruses, transposable elements and conjugative plasmids). CRISPR clusters contain sequences complementary to antecedent mobile elements and target invading nucleic acids. CRISPR clusters are transcribed and processed into CRISPR RNA (crRNA). Functions as a ssRNA-specific endoribonuclease. Involved in the integration of spacer DNA into the CRISPR cassette.</text>
</comment>
<dbReference type="AlphaFoldDB" id="A0A4V1MA55"/>
<dbReference type="GO" id="GO:0043571">
    <property type="term" value="P:maintenance of CRISPR repeat elements"/>
    <property type="evidence" value="ECO:0007669"/>
    <property type="project" value="UniProtKB-UniRule"/>
</dbReference>
<reference evidence="10 11" key="1">
    <citation type="submission" date="2019-01" db="EMBL/GenBank/DDBJ databases">
        <title>Filimonas sp. strain TTM-71.</title>
        <authorList>
            <person name="Chen W.-M."/>
        </authorList>
    </citation>
    <scope>NUCLEOTIDE SEQUENCE [LARGE SCALE GENOMIC DNA]</scope>
    <source>
        <strain evidence="10 11">TTM-71</strain>
    </source>
</reference>
<evidence type="ECO:0000313" key="10">
    <source>
        <dbReference type="EMBL" id="RXK83994.1"/>
    </source>
</evidence>
<dbReference type="InterPro" id="IPR021127">
    <property type="entry name" value="CRISPR_associated_Cas2"/>
</dbReference>
<dbReference type="GO" id="GO:0016787">
    <property type="term" value="F:hydrolase activity"/>
    <property type="evidence" value="ECO:0007669"/>
    <property type="project" value="UniProtKB-KW"/>
</dbReference>
<dbReference type="EC" id="3.1.-.-" evidence="9"/>
<proteinExistence type="inferred from homology"/>
<dbReference type="Pfam" id="PF09827">
    <property type="entry name" value="CRISPR_Cas2"/>
    <property type="match status" value="1"/>
</dbReference>
<organism evidence="10 11">
    <name type="scientific">Filimonas effusa</name>
    <dbReference type="NCBI Taxonomy" id="2508721"/>
    <lineage>
        <taxon>Bacteria</taxon>
        <taxon>Pseudomonadati</taxon>
        <taxon>Bacteroidota</taxon>
        <taxon>Chitinophagia</taxon>
        <taxon>Chitinophagales</taxon>
        <taxon>Chitinophagaceae</taxon>
        <taxon>Filimonas</taxon>
    </lineage>
</organism>
<dbReference type="OrthoDB" id="9791737at2"/>
<evidence type="ECO:0000256" key="9">
    <source>
        <dbReference type="HAMAP-Rule" id="MF_01471"/>
    </source>
</evidence>
<dbReference type="Proteomes" id="UP000290545">
    <property type="component" value="Unassembled WGS sequence"/>
</dbReference>
<dbReference type="InterPro" id="IPR019199">
    <property type="entry name" value="Virulence_VapD/CRISPR_Cas2"/>
</dbReference>
<dbReference type="GO" id="GO:0004521">
    <property type="term" value="F:RNA endonuclease activity"/>
    <property type="evidence" value="ECO:0007669"/>
    <property type="project" value="InterPro"/>
</dbReference>
<evidence type="ECO:0000256" key="4">
    <source>
        <dbReference type="ARBA" id="ARBA00022723"/>
    </source>
</evidence>
<dbReference type="GO" id="GO:0046872">
    <property type="term" value="F:metal ion binding"/>
    <property type="evidence" value="ECO:0007669"/>
    <property type="project" value="UniProtKB-UniRule"/>
</dbReference>
<protein>
    <recommendedName>
        <fullName evidence="9">CRISPR-associated endoribonuclease Cas2</fullName>
        <ecNumber evidence="9">3.1.-.-</ecNumber>
    </recommendedName>
</protein>
<keyword evidence="11" id="KW-1185">Reference proteome</keyword>
<comment type="subunit">
    <text evidence="9">Homodimer, forms a heterotetramer with a Cas1 homodimer.</text>
</comment>
<gene>
    <name evidence="9 10" type="primary">cas2</name>
    <name evidence="10" type="ORF">ESB13_16945</name>
</gene>
<keyword evidence="8 9" id="KW-0051">Antiviral defense</keyword>
<keyword evidence="4 9" id="KW-0479">Metal-binding</keyword>
<evidence type="ECO:0000256" key="1">
    <source>
        <dbReference type="ARBA" id="ARBA00001946"/>
    </source>
</evidence>
<keyword evidence="6 9" id="KW-0378">Hydrolase</keyword>
<comment type="similarity">
    <text evidence="2 9">Belongs to the CRISPR-associated endoribonuclease Cas2 protein family.</text>
</comment>
<dbReference type="GO" id="GO:0051607">
    <property type="term" value="P:defense response to virus"/>
    <property type="evidence" value="ECO:0007669"/>
    <property type="project" value="UniProtKB-UniRule"/>
</dbReference>
<dbReference type="EMBL" id="SDHZ01000002">
    <property type="protein sequence ID" value="RXK83994.1"/>
    <property type="molecule type" value="Genomic_DNA"/>
</dbReference>
<dbReference type="HAMAP" id="MF_01471">
    <property type="entry name" value="Cas2"/>
    <property type="match status" value="1"/>
</dbReference>
<keyword evidence="7 9" id="KW-0460">Magnesium</keyword>
<feature type="binding site" evidence="9">
    <location>
        <position position="8"/>
    </location>
    <ligand>
        <name>Mg(2+)</name>
        <dbReference type="ChEBI" id="CHEBI:18420"/>
        <note>catalytic</note>
    </ligand>
</feature>
<name>A0A4V1MA55_9BACT</name>
<dbReference type="NCBIfam" id="TIGR01573">
    <property type="entry name" value="cas2"/>
    <property type="match status" value="1"/>
</dbReference>
<dbReference type="SUPFAM" id="SSF143430">
    <property type="entry name" value="TTP0101/SSO1404-like"/>
    <property type="match status" value="1"/>
</dbReference>
<comment type="caution">
    <text evidence="10">The sequence shown here is derived from an EMBL/GenBank/DDBJ whole genome shotgun (WGS) entry which is preliminary data.</text>
</comment>
<keyword evidence="5 9" id="KW-0255">Endonuclease</keyword>
<keyword evidence="3 9" id="KW-0540">Nuclease</keyword>
<evidence type="ECO:0000313" key="11">
    <source>
        <dbReference type="Proteomes" id="UP000290545"/>
    </source>
</evidence>
<evidence type="ECO:0000256" key="6">
    <source>
        <dbReference type="ARBA" id="ARBA00022801"/>
    </source>
</evidence>
<sequence length="101" mass="11937">MWVLVFFDLPTETKKDRKQYALFRKRVLADGFQMFQFSMYIRHCSSRENADVHLKRIKSILPPKGHVGIMCVTDKQFGMMEIFRGHDLVNGPETIQQLELF</sequence>
<evidence type="ECO:0000256" key="3">
    <source>
        <dbReference type="ARBA" id="ARBA00022722"/>
    </source>
</evidence>
<comment type="cofactor">
    <cofactor evidence="1 9">
        <name>Mg(2+)</name>
        <dbReference type="ChEBI" id="CHEBI:18420"/>
    </cofactor>
</comment>
<evidence type="ECO:0000256" key="7">
    <source>
        <dbReference type="ARBA" id="ARBA00022842"/>
    </source>
</evidence>
<evidence type="ECO:0000256" key="2">
    <source>
        <dbReference type="ARBA" id="ARBA00009959"/>
    </source>
</evidence>
<accession>A0A4V1MA55</accession>
<evidence type="ECO:0000256" key="8">
    <source>
        <dbReference type="ARBA" id="ARBA00023118"/>
    </source>
</evidence>